<accession>A0A6C0BXH1</accession>
<dbReference type="InterPro" id="IPR001154">
    <property type="entry name" value="TopoII_euk"/>
</dbReference>
<dbReference type="AlphaFoldDB" id="A0A6C0BXH1"/>
<protein>
    <recommendedName>
        <fullName evidence="5">DNA topoisomerase (ATP-hydrolyzing)</fullName>
        <ecNumber evidence="5">5.6.2.2</ecNumber>
    </recommendedName>
</protein>
<dbReference type="Gene3D" id="1.10.268.10">
    <property type="entry name" value="Topoisomerase, domain 3"/>
    <property type="match status" value="1"/>
</dbReference>
<dbReference type="EC" id="5.6.2.2" evidence="5"/>
<dbReference type="PROSITE" id="PS50880">
    <property type="entry name" value="TOPRIM"/>
    <property type="match status" value="1"/>
</dbReference>
<keyword evidence="6" id="KW-0479">Metal-binding</keyword>
<dbReference type="InterPro" id="IPR014721">
    <property type="entry name" value="Ribsml_uS5_D2-typ_fold_subgr"/>
</dbReference>
<comment type="catalytic activity">
    <reaction evidence="1">
        <text>ATP-dependent breakage, passage and rejoining of double-stranded DNA.</text>
        <dbReference type="EC" id="5.6.2.2"/>
    </reaction>
</comment>
<dbReference type="Pfam" id="PF01751">
    <property type="entry name" value="Toprim"/>
    <property type="match status" value="1"/>
</dbReference>
<dbReference type="InterPro" id="IPR013760">
    <property type="entry name" value="Topo_IIA-like_dom_sf"/>
</dbReference>
<evidence type="ECO:0000256" key="10">
    <source>
        <dbReference type="ARBA" id="ARBA00023029"/>
    </source>
</evidence>
<sequence>MSAIDDKSLTETYQTKTDKQHVLDNPDTYTGSMEISDYDTYIYDAESHKIIAKKLEIIPGLYKLFDEGIVNCRDHVKRMESAIESGKENIIPVSKINISISEDGTVTMRNDGNGIDVAKHPENQTWIPELIFGHLRTSTNYNKKEKKIIGGKNGFGFKLVLIWSTWGKIETVDHVRGLSYTQEFSDNLNKINPPVIRKCKNKPFTEVSFKPDYKRLGLDNLTPDMISLFKRRVYDIAAVTDRKVRVSLNNTPVPVQNYQQYVDMYIGDKSETKRFYEQANDRWEYAVCLAKKEEFTQVSTVNGIYTSKGGKHVEYILNQIIRKLTAYIKKKRKLDVKASTIKEQLMLFVRCDIENPTFDSQTKDYMTTIVSKFGSTCEVSSKFIENIAKMGVMDAACALTEVKENNNNKKTDGSKTKSVRGIPKLIDAHLAGTKDSSKCALILCEGDSAKAGIVSGLSKEDRMHFGVYPLKGKLRNVRDEAPKCFADNKEINEIKQIIGLETNCKYTQESAIKKLRYGKIVFMTDQDLDGSHIKGLGINLFDAEWQTLLNIPDFIGFMNTPILKAKKGKTELLFYNDGEYEKWKTENSTSGWKIKYYKGLGTSTSKEFKEYMIHKKIVHFKNDELVQCDAIDMVFNKKRAGDRKKWLESYDRSAYVDTNQPQISYDEFIGKEMIHFSKYDCERSIPNMMDGLKTSLRKVLFTAFKRNLKDEIKVGQFSGSVSETSCYHHGENSPHGAIVGMAQNHVGSNNINLLEPKGQFGTRLQGGSDSASERYIYTNLNPLTREIFQAKDDVVLNYLDDDGTPVEPMFYAPIIPMIVVNGSKGIGTGFSTDTMCHDPLDIINYIIARLTDEKESPEIHPYYEGFKGTISEIMPTKYLIKGKYDIISTTQVRITELPVGVWTDNYKNDLENLIDKSSDSKKGVKGKSKTKSKMTITDYLDMSTDKTVDIVVTFAAGTMNALVAKETDYGCNALEKLLKLYTTKTTTNMHMFDEKEQLRKFEKITDIIDHYMVVRMKLYTTRKEYLLKILGSDVCTLTNKARFITEVLNDDLDLRRKKTDEVREILVDKSYDTVDGDLSYKYLVKLPMDSVTEENVEKLLKEKGDKESALEELHKTTETQMWLTELTDLRSKYILYKEARQVENIDKPSDKVIKKKKKKLKLSS</sequence>
<feature type="domain" description="Toprim" evidence="13">
    <location>
        <begin position="439"/>
        <end position="556"/>
    </location>
</feature>
<dbReference type="GO" id="GO:0003677">
    <property type="term" value="F:DNA binding"/>
    <property type="evidence" value="ECO:0007669"/>
    <property type="project" value="UniProtKB-KW"/>
</dbReference>
<feature type="domain" description="Topo IIA-type catalytic" evidence="14">
    <location>
        <begin position="685"/>
        <end position="1126"/>
    </location>
</feature>
<dbReference type="Pfam" id="PF00521">
    <property type="entry name" value="DNA_topoisoIV"/>
    <property type="match status" value="1"/>
</dbReference>
<evidence type="ECO:0000313" key="15">
    <source>
        <dbReference type="EMBL" id="QHS96782.1"/>
    </source>
</evidence>
<dbReference type="GO" id="GO:0000712">
    <property type="term" value="P:resolution of meiotic recombination intermediates"/>
    <property type="evidence" value="ECO:0007669"/>
    <property type="project" value="TreeGrafter"/>
</dbReference>
<dbReference type="GO" id="GO:0046872">
    <property type="term" value="F:metal ion binding"/>
    <property type="evidence" value="ECO:0007669"/>
    <property type="project" value="UniProtKB-KW"/>
</dbReference>
<dbReference type="Pfam" id="PF00204">
    <property type="entry name" value="DNA_gyraseB"/>
    <property type="match status" value="1"/>
</dbReference>
<dbReference type="PANTHER" id="PTHR10169">
    <property type="entry name" value="DNA TOPOISOMERASE/GYRASE"/>
    <property type="match status" value="1"/>
</dbReference>
<evidence type="ECO:0000256" key="4">
    <source>
        <dbReference type="ARBA" id="ARBA00011080"/>
    </source>
</evidence>
<dbReference type="EMBL" id="MN739279">
    <property type="protein sequence ID" value="QHS96782.1"/>
    <property type="molecule type" value="Genomic_DNA"/>
</dbReference>
<keyword evidence="12" id="KW-0413">Isomerase</keyword>
<keyword evidence="11" id="KW-0238">DNA-binding</keyword>
<dbReference type="Gene3D" id="3.90.199.10">
    <property type="entry name" value="Topoisomerase II, domain 5"/>
    <property type="match status" value="1"/>
</dbReference>
<dbReference type="GO" id="GO:0005524">
    <property type="term" value="F:ATP binding"/>
    <property type="evidence" value="ECO:0007669"/>
    <property type="project" value="UniProtKB-KW"/>
</dbReference>
<proteinExistence type="inferred from homology"/>
<comment type="similarity">
    <text evidence="4">Belongs to the type II topoisomerase family.</text>
</comment>
<organism evidence="15">
    <name type="scientific">viral metagenome</name>
    <dbReference type="NCBI Taxonomy" id="1070528"/>
    <lineage>
        <taxon>unclassified sequences</taxon>
        <taxon>metagenomes</taxon>
        <taxon>organismal metagenomes</taxon>
    </lineage>
</organism>
<reference evidence="15" key="1">
    <citation type="journal article" date="2020" name="Nature">
        <title>Giant virus diversity and host interactions through global metagenomics.</title>
        <authorList>
            <person name="Schulz F."/>
            <person name="Roux S."/>
            <person name="Paez-Espino D."/>
            <person name="Jungbluth S."/>
            <person name="Walsh D.A."/>
            <person name="Denef V.J."/>
            <person name="McMahon K.D."/>
            <person name="Konstantinidis K.T."/>
            <person name="Eloe-Fadrosh E.A."/>
            <person name="Kyrpides N.C."/>
            <person name="Woyke T."/>
        </authorList>
    </citation>
    <scope>NUCLEOTIDE SEQUENCE</scope>
    <source>
        <strain evidence="15">GVMAG-M-3300020166-5</strain>
    </source>
</reference>
<dbReference type="Gene3D" id="3.30.230.10">
    <property type="match status" value="1"/>
</dbReference>
<dbReference type="SUPFAM" id="SSF56719">
    <property type="entry name" value="Type II DNA topoisomerase"/>
    <property type="match status" value="1"/>
</dbReference>
<dbReference type="FunFam" id="3.90.199.10:FF:000002">
    <property type="entry name" value="DNA topoisomerase 2"/>
    <property type="match status" value="1"/>
</dbReference>
<dbReference type="GO" id="GO:0003918">
    <property type="term" value="F:DNA topoisomerase type II (double strand cut, ATP-hydrolyzing) activity"/>
    <property type="evidence" value="ECO:0007669"/>
    <property type="project" value="UniProtKB-EC"/>
</dbReference>
<dbReference type="Gene3D" id="3.30.1490.30">
    <property type="match status" value="1"/>
</dbReference>
<name>A0A6C0BXH1_9ZZZZ</name>
<keyword evidence="10" id="KW-0799">Topoisomerase</keyword>
<evidence type="ECO:0000256" key="5">
    <source>
        <dbReference type="ARBA" id="ARBA00012895"/>
    </source>
</evidence>
<keyword evidence="8" id="KW-0067">ATP-binding</keyword>
<dbReference type="InterPro" id="IPR013757">
    <property type="entry name" value="Topo_IIA_A_a_sf"/>
</dbReference>
<dbReference type="SUPFAM" id="SSF54211">
    <property type="entry name" value="Ribosomal protein S5 domain 2-like"/>
    <property type="match status" value="1"/>
</dbReference>
<dbReference type="InterPro" id="IPR013506">
    <property type="entry name" value="Topo_IIA_bsu_dom2"/>
</dbReference>
<evidence type="ECO:0000256" key="6">
    <source>
        <dbReference type="ARBA" id="ARBA00022723"/>
    </source>
</evidence>
<dbReference type="GO" id="GO:0000819">
    <property type="term" value="P:sister chromatid segregation"/>
    <property type="evidence" value="ECO:0007669"/>
    <property type="project" value="TreeGrafter"/>
</dbReference>
<dbReference type="InterPro" id="IPR002205">
    <property type="entry name" value="Topo_IIA_dom_A"/>
</dbReference>
<keyword evidence="7" id="KW-0547">Nucleotide-binding</keyword>
<dbReference type="SMART" id="SM00434">
    <property type="entry name" value="TOP4c"/>
    <property type="match status" value="1"/>
</dbReference>
<evidence type="ECO:0000256" key="3">
    <source>
        <dbReference type="ARBA" id="ARBA00001946"/>
    </source>
</evidence>
<dbReference type="Gene3D" id="3.30.565.10">
    <property type="entry name" value="Histidine kinase-like ATPase, C-terminal domain"/>
    <property type="match status" value="1"/>
</dbReference>
<comment type="cofactor">
    <cofactor evidence="2">
        <name>Ca(2+)</name>
        <dbReference type="ChEBI" id="CHEBI:29108"/>
    </cofactor>
</comment>
<evidence type="ECO:0000256" key="2">
    <source>
        <dbReference type="ARBA" id="ARBA00001913"/>
    </source>
</evidence>
<dbReference type="InterPro" id="IPR018522">
    <property type="entry name" value="TopoIIA_CS"/>
</dbReference>
<dbReference type="InterPro" id="IPR013758">
    <property type="entry name" value="Topo_IIA_A/C_ab"/>
</dbReference>
<dbReference type="Pfam" id="PF16898">
    <property type="entry name" value="TOPRIM_C"/>
    <property type="match status" value="1"/>
</dbReference>
<dbReference type="InterPro" id="IPR001241">
    <property type="entry name" value="Topo_IIA"/>
</dbReference>
<evidence type="ECO:0000259" key="13">
    <source>
        <dbReference type="PROSITE" id="PS50880"/>
    </source>
</evidence>
<dbReference type="Gene3D" id="3.40.50.670">
    <property type="match status" value="1"/>
</dbReference>
<dbReference type="PANTHER" id="PTHR10169:SF38">
    <property type="entry name" value="DNA TOPOISOMERASE 2"/>
    <property type="match status" value="1"/>
</dbReference>
<dbReference type="PROSITE" id="PS00177">
    <property type="entry name" value="TOPOISOMERASE_II"/>
    <property type="match status" value="1"/>
</dbReference>
<evidence type="ECO:0000256" key="9">
    <source>
        <dbReference type="ARBA" id="ARBA00022842"/>
    </source>
</evidence>
<dbReference type="SUPFAM" id="SSF55874">
    <property type="entry name" value="ATPase domain of HSP90 chaperone/DNA topoisomerase II/histidine kinase"/>
    <property type="match status" value="1"/>
</dbReference>
<dbReference type="PRINTS" id="PR00418">
    <property type="entry name" value="TPI2FAMILY"/>
</dbReference>
<dbReference type="FunFam" id="3.40.50.670:FF:000001">
    <property type="entry name" value="DNA topoisomerase 2"/>
    <property type="match status" value="1"/>
</dbReference>
<keyword evidence="9" id="KW-0460">Magnesium</keyword>
<evidence type="ECO:0000256" key="1">
    <source>
        <dbReference type="ARBA" id="ARBA00000185"/>
    </source>
</evidence>
<dbReference type="GO" id="GO:0006265">
    <property type="term" value="P:DNA topological change"/>
    <property type="evidence" value="ECO:0007669"/>
    <property type="project" value="InterPro"/>
</dbReference>
<dbReference type="PRINTS" id="PR01158">
    <property type="entry name" value="TOPISMRASEII"/>
</dbReference>
<evidence type="ECO:0000256" key="8">
    <source>
        <dbReference type="ARBA" id="ARBA00022840"/>
    </source>
</evidence>
<dbReference type="InterPro" id="IPR013759">
    <property type="entry name" value="Topo_IIA_B_C"/>
</dbReference>
<evidence type="ECO:0000256" key="7">
    <source>
        <dbReference type="ARBA" id="ARBA00022741"/>
    </source>
</evidence>
<dbReference type="InterPro" id="IPR031660">
    <property type="entry name" value="TOPRIM_C"/>
</dbReference>
<dbReference type="InterPro" id="IPR006171">
    <property type="entry name" value="TOPRIM_dom"/>
</dbReference>
<dbReference type="SMART" id="SM00433">
    <property type="entry name" value="TOP2c"/>
    <property type="match status" value="1"/>
</dbReference>
<dbReference type="InterPro" id="IPR050634">
    <property type="entry name" value="DNA_Topoisomerase_II"/>
</dbReference>
<evidence type="ECO:0000259" key="14">
    <source>
        <dbReference type="PROSITE" id="PS52040"/>
    </source>
</evidence>
<dbReference type="InterPro" id="IPR020568">
    <property type="entry name" value="Ribosomal_Su5_D2-typ_SF"/>
</dbReference>
<evidence type="ECO:0000256" key="11">
    <source>
        <dbReference type="ARBA" id="ARBA00023125"/>
    </source>
</evidence>
<dbReference type="InterPro" id="IPR036890">
    <property type="entry name" value="HATPase_C_sf"/>
</dbReference>
<evidence type="ECO:0000256" key="12">
    <source>
        <dbReference type="ARBA" id="ARBA00023235"/>
    </source>
</evidence>
<comment type="cofactor">
    <cofactor evidence="3">
        <name>Mg(2+)</name>
        <dbReference type="ChEBI" id="CHEBI:18420"/>
    </cofactor>
</comment>
<dbReference type="Gene3D" id="3.30.1360.40">
    <property type="match status" value="1"/>
</dbReference>
<dbReference type="PROSITE" id="PS52040">
    <property type="entry name" value="TOPO_IIA"/>
    <property type="match status" value="1"/>
</dbReference>
<dbReference type="CDD" id="cd03481">
    <property type="entry name" value="TopoIIA_Trans_ScTopoIIA"/>
    <property type="match status" value="1"/>
</dbReference>
<dbReference type="GO" id="GO:0005634">
    <property type="term" value="C:nucleus"/>
    <property type="evidence" value="ECO:0007669"/>
    <property type="project" value="TreeGrafter"/>
</dbReference>